<organism evidence="7 8">
    <name type="scientific">Periconia digitata</name>
    <dbReference type="NCBI Taxonomy" id="1303443"/>
    <lineage>
        <taxon>Eukaryota</taxon>
        <taxon>Fungi</taxon>
        <taxon>Dikarya</taxon>
        <taxon>Ascomycota</taxon>
        <taxon>Pezizomycotina</taxon>
        <taxon>Dothideomycetes</taxon>
        <taxon>Pleosporomycetidae</taxon>
        <taxon>Pleosporales</taxon>
        <taxon>Massarineae</taxon>
        <taxon>Periconiaceae</taxon>
        <taxon>Periconia</taxon>
    </lineage>
</organism>
<dbReference type="Proteomes" id="UP001152607">
    <property type="component" value="Unassembled WGS sequence"/>
</dbReference>
<comment type="subcellular location">
    <subcellularLocation>
        <location evidence="1">Membrane</location>
        <topology evidence="1">Multi-pass membrane protein</topology>
    </subcellularLocation>
</comment>
<keyword evidence="4 6" id="KW-1133">Transmembrane helix</keyword>
<dbReference type="GO" id="GO:0016020">
    <property type="term" value="C:membrane"/>
    <property type="evidence" value="ECO:0007669"/>
    <property type="project" value="UniProtKB-SubCell"/>
</dbReference>
<dbReference type="EMBL" id="CAOQHR010000008">
    <property type="protein sequence ID" value="CAI6338399.1"/>
    <property type="molecule type" value="Genomic_DNA"/>
</dbReference>
<keyword evidence="8" id="KW-1185">Reference proteome</keyword>
<dbReference type="InterPro" id="IPR038213">
    <property type="entry name" value="IFI6/IFI27-like_sf"/>
</dbReference>
<accession>A0A9W4UN79</accession>
<evidence type="ECO:0000256" key="2">
    <source>
        <dbReference type="ARBA" id="ARBA00007262"/>
    </source>
</evidence>
<evidence type="ECO:0000313" key="7">
    <source>
        <dbReference type="EMBL" id="CAI6338399.1"/>
    </source>
</evidence>
<evidence type="ECO:0000256" key="3">
    <source>
        <dbReference type="ARBA" id="ARBA00022692"/>
    </source>
</evidence>
<feature type="transmembrane region" description="Helical" evidence="6">
    <location>
        <begin position="38"/>
        <end position="60"/>
    </location>
</feature>
<comment type="similarity">
    <text evidence="2">Belongs to the IFI6/IFI27 family.</text>
</comment>
<dbReference type="PANTHER" id="PTHR16932">
    <property type="entry name" value="INTERFERON ALPHA-INDUCIBLE PROTEIN 27"/>
    <property type="match status" value="1"/>
</dbReference>
<keyword evidence="5 6" id="KW-0472">Membrane</keyword>
<evidence type="ECO:0000313" key="8">
    <source>
        <dbReference type="Proteomes" id="UP001152607"/>
    </source>
</evidence>
<comment type="caution">
    <text evidence="7">The sequence shown here is derived from an EMBL/GenBank/DDBJ whole genome shotgun (WGS) entry which is preliminary data.</text>
</comment>
<feature type="transmembrane region" description="Helical" evidence="6">
    <location>
        <begin position="72"/>
        <end position="92"/>
    </location>
</feature>
<dbReference type="PANTHER" id="PTHR16932:SF18">
    <property type="entry name" value="INTERFERON, ALPHA-INDUCIBLE PROTEIN 27-LIKE 2"/>
    <property type="match status" value="1"/>
</dbReference>
<proteinExistence type="inferred from homology"/>
<evidence type="ECO:0000256" key="1">
    <source>
        <dbReference type="ARBA" id="ARBA00004141"/>
    </source>
</evidence>
<dbReference type="InterPro" id="IPR009311">
    <property type="entry name" value="IFI6/IFI27-like"/>
</dbReference>
<protein>
    <submittedName>
        <fullName evidence="7">Uncharacterized protein</fullName>
    </submittedName>
</protein>
<evidence type="ECO:0000256" key="6">
    <source>
        <dbReference type="SAM" id="Phobius"/>
    </source>
</evidence>
<dbReference type="AlphaFoldDB" id="A0A9W4UN79"/>
<keyword evidence="3 6" id="KW-0812">Transmembrane</keyword>
<gene>
    <name evidence="7" type="ORF">PDIGIT_LOCUS11527</name>
</gene>
<sequence length="128" mass="12768">MGFLSKVVSIGRKVWKSVAGAAMRVRDWVLQHPRETTAIVLAVIIGIVIVIATPHILSAVGFTVGGVAAGSVAASIQSGIGLVTAGSTFAILQSAGAGGTGLAVVYAITAVVTAAGAVVASLWSKFRP</sequence>
<reference evidence="7" key="1">
    <citation type="submission" date="2023-01" db="EMBL/GenBank/DDBJ databases">
        <authorList>
            <person name="Van Ghelder C."/>
            <person name="Rancurel C."/>
        </authorList>
    </citation>
    <scope>NUCLEOTIDE SEQUENCE</scope>
    <source>
        <strain evidence="7">CNCM I-4278</strain>
    </source>
</reference>
<feature type="transmembrane region" description="Helical" evidence="6">
    <location>
        <begin position="104"/>
        <end position="123"/>
    </location>
</feature>
<dbReference type="Gene3D" id="6.10.110.10">
    <property type="match status" value="1"/>
</dbReference>
<name>A0A9W4UN79_9PLEO</name>
<evidence type="ECO:0000256" key="4">
    <source>
        <dbReference type="ARBA" id="ARBA00022989"/>
    </source>
</evidence>
<dbReference type="Pfam" id="PF06140">
    <property type="entry name" value="Ifi-6-16"/>
    <property type="match status" value="1"/>
</dbReference>
<evidence type="ECO:0000256" key="5">
    <source>
        <dbReference type="ARBA" id="ARBA00023136"/>
    </source>
</evidence>